<feature type="transmembrane region" description="Helical" evidence="1">
    <location>
        <begin position="76"/>
        <end position="93"/>
    </location>
</feature>
<gene>
    <name evidence="2" type="ORF">RM553_12540</name>
</gene>
<reference evidence="2 3" key="1">
    <citation type="submission" date="2023-09" db="EMBL/GenBank/DDBJ databases">
        <authorList>
            <person name="Rey-Velasco X."/>
        </authorList>
    </citation>
    <scope>NUCLEOTIDE SEQUENCE [LARGE SCALE GENOMIC DNA]</scope>
    <source>
        <strain evidence="2 3">F363</strain>
    </source>
</reference>
<name>A0ABU3CBM4_9FLAO</name>
<evidence type="ECO:0000256" key="1">
    <source>
        <dbReference type="SAM" id="Phobius"/>
    </source>
</evidence>
<evidence type="ECO:0000313" key="2">
    <source>
        <dbReference type="EMBL" id="MDT0643663.1"/>
    </source>
</evidence>
<comment type="caution">
    <text evidence="2">The sequence shown here is derived from an EMBL/GenBank/DDBJ whole genome shotgun (WGS) entry which is preliminary data.</text>
</comment>
<accession>A0ABU3CBM4</accession>
<organism evidence="2 3">
    <name type="scientific">Autumnicola tepida</name>
    <dbReference type="NCBI Taxonomy" id="3075595"/>
    <lineage>
        <taxon>Bacteria</taxon>
        <taxon>Pseudomonadati</taxon>
        <taxon>Bacteroidota</taxon>
        <taxon>Flavobacteriia</taxon>
        <taxon>Flavobacteriales</taxon>
        <taxon>Flavobacteriaceae</taxon>
        <taxon>Autumnicola</taxon>
    </lineage>
</organism>
<feature type="transmembrane region" description="Helical" evidence="1">
    <location>
        <begin position="7"/>
        <end position="25"/>
    </location>
</feature>
<keyword evidence="1" id="KW-0812">Transmembrane</keyword>
<feature type="transmembrane region" description="Helical" evidence="1">
    <location>
        <begin position="45"/>
        <end position="64"/>
    </location>
</feature>
<proteinExistence type="predicted"/>
<dbReference type="RefSeq" id="WP_311535281.1">
    <property type="nucleotide sequence ID" value="NZ_JAVRHQ010000015.1"/>
</dbReference>
<evidence type="ECO:0000313" key="3">
    <source>
        <dbReference type="Proteomes" id="UP001262889"/>
    </source>
</evidence>
<protein>
    <submittedName>
        <fullName evidence="2">Uncharacterized protein</fullName>
    </submittedName>
</protein>
<sequence length="94" mass="10150">MNKQDVFIGFLVGIAANISGIFLYISIFSELNIDDTLQDAVKNGYLGKLIALGGILNFIPFFVFLKKKENSHARGVLMATIVAAVAVGIYKVLG</sequence>
<keyword evidence="3" id="KW-1185">Reference proteome</keyword>
<keyword evidence="1" id="KW-1133">Transmembrane helix</keyword>
<keyword evidence="1" id="KW-0472">Membrane</keyword>
<dbReference type="Proteomes" id="UP001262889">
    <property type="component" value="Unassembled WGS sequence"/>
</dbReference>
<dbReference type="EMBL" id="JAVRHQ010000015">
    <property type="protein sequence ID" value="MDT0643663.1"/>
    <property type="molecule type" value="Genomic_DNA"/>
</dbReference>